<keyword evidence="5" id="KW-1185">Reference proteome</keyword>
<feature type="compositionally biased region" description="Basic and acidic residues" evidence="2">
    <location>
        <begin position="173"/>
        <end position="193"/>
    </location>
</feature>
<evidence type="ECO:0000313" key="5">
    <source>
        <dbReference type="Proteomes" id="UP000297910"/>
    </source>
</evidence>
<comment type="caution">
    <text evidence="4">The sequence shown here is derived from an EMBL/GenBank/DDBJ whole genome shotgun (WGS) entry which is preliminary data.</text>
</comment>
<evidence type="ECO:0000256" key="1">
    <source>
        <dbReference type="SAM" id="Coils"/>
    </source>
</evidence>
<keyword evidence="1" id="KW-0175">Coiled coil</keyword>
<feature type="region of interest" description="Disordered" evidence="2">
    <location>
        <begin position="72"/>
        <end position="93"/>
    </location>
</feature>
<reference evidence="4 5" key="1">
    <citation type="submission" date="2017-12" db="EMBL/GenBank/DDBJ databases">
        <title>Comparative genomics of Botrytis spp.</title>
        <authorList>
            <person name="Valero-Jimenez C.A."/>
            <person name="Tapia P."/>
            <person name="Veloso J."/>
            <person name="Silva-Moreno E."/>
            <person name="Staats M."/>
            <person name="Valdes J.H."/>
            <person name="Van Kan J.A.L."/>
        </authorList>
    </citation>
    <scope>NUCLEOTIDE SEQUENCE [LARGE SCALE GENOMIC DNA]</scope>
    <source>
        <strain evidence="4 5">Bp0003</strain>
    </source>
</reference>
<evidence type="ECO:0000256" key="2">
    <source>
        <dbReference type="SAM" id="MobiDB-lite"/>
    </source>
</evidence>
<dbReference type="AlphaFoldDB" id="A0A4Z1FMI8"/>
<feature type="compositionally biased region" description="Low complexity" evidence="2">
    <location>
        <begin position="72"/>
        <end position="85"/>
    </location>
</feature>
<name>A0A4Z1FMI8_9HELO</name>
<feature type="region of interest" description="Disordered" evidence="2">
    <location>
        <begin position="173"/>
        <end position="202"/>
    </location>
</feature>
<keyword evidence="3" id="KW-0472">Membrane</keyword>
<dbReference type="Proteomes" id="UP000297910">
    <property type="component" value="Unassembled WGS sequence"/>
</dbReference>
<proteinExistence type="predicted"/>
<keyword evidence="3" id="KW-0812">Transmembrane</keyword>
<feature type="transmembrane region" description="Helical" evidence="3">
    <location>
        <begin position="97"/>
        <end position="119"/>
    </location>
</feature>
<accession>A0A4Z1FMI8</accession>
<feature type="coiled-coil region" evidence="1">
    <location>
        <begin position="122"/>
        <end position="159"/>
    </location>
</feature>
<protein>
    <submittedName>
        <fullName evidence="4">Uncharacterized protein</fullName>
    </submittedName>
</protein>
<evidence type="ECO:0000313" key="4">
    <source>
        <dbReference type="EMBL" id="TGO25745.1"/>
    </source>
</evidence>
<organism evidence="4 5">
    <name type="scientific">Botrytis paeoniae</name>
    <dbReference type="NCBI Taxonomy" id="278948"/>
    <lineage>
        <taxon>Eukaryota</taxon>
        <taxon>Fungi</taxon>
        <taxon>Dikarya</taxon>
        <taxon>Ascomycota</taxon>
        <taxon>Pezizomycotina</taxon>
        <taxon>Leotiomycetes</taxon>
        <taxon>Helotiales</taxon>
        <taxon>Sclerotiniaceae</taxon>
        <taxon>Botrytis</taxon>
    </lineage>
</organism>
<evidence type="ECO:0000256" key="3">
    <source>
        <dbReference type="SAM" id="Phobius"/>
    </source>
</evidence>
<keyword evidence="3" id="KW-1133">Transmembrane helix</keyword>
<gene>
    <name evidence="4" type="ORF">BPAE_0073g00110</name>
</gene>
<dbReference type="EMBL" id="PQXI01000073">
    <property type="protein sequence ID" value="TGO25745.1"/>
    <property type="molecule type" value="Genomic_DNA"/>
</dbReference>
<sequence>MAPAPPPQTSVSSLLNPSITTLLQITVAKAIETGSASKIPSIEILPLKSTSAPKSIPTSTFSTSIISKTSATVSGTATASATSTADKGVSTRPSGSLTAIITMIIVAVFVAYCVIRCCICKSMRKRKERKELERERGDLEREREAIEMARRMRERSRERMRKDGWEDVLWHGRHKEEEGNRAESPMEEKERPEIVSSCIDAI</sequence>